<keyword evidence="2" id="KW-0472">Membrane</keyword>
<sequence>MSAATEAIAATRAKGRTADAETGKKTAKPEKAPRQSLPATDIRVGAEPRVDLLPAEIRTARKHEKIVRRMVVGLVVTVAVVVAAVLGAAAYALTAGVAATAEQNRSDALIRQQAQYGPLRTAQSEAALVKAAQSVGGATDIDWSALGDSLLKSLPAGAAITNVSIDAASPLVPYQQSLVPGSPTRVATATVTISAPDLTTVTQWLSTLGSLPNVVDSSAGAITVQSTGYQAIATIHYGSTAWDNKYLPKTGGK</sequence>
<dbReference type="KEGG" id="lse:F1C12_19370"/>
<feature type="compositionally biased region" description="Basic and acidic residues" evidence="1">
    <location>
        <begin position="16"/>
        <end position="33"/>
    </location>
</feature>
<dbReference type="EMBL" id="CP043641">
    <property type="protein sequence ID" value="QNE37057.1"/>
    <property type="molecule type" value="Genomic_DNA"/>
</dbReference>
<feature type="compositionally biased region" description="Low complexity" evidence="1">
    <location>
        <begin position="1"/>
        <end position="12"/>
    </location>
</feature>
<keyword evidence="2" id="KW-1133">Transmembrane helix</keyword>
<evidence type="ECO:0000313" key="4">
    <source>
        <dbReference type="Proteomes" id="UP000515511"/>
    </source>
</evidence>
<evidence type="ECO:0000313" key="3">
    <source>
        <dbReference type="EMBL" id="QNE37057.1"/>
    </source>
</evidence>
<name>A0A7G6YEZ2_9MICO</name>
<keyword evidence="2" id="KW-0812">Transmembrane</keyword>
<organism evidence="3 4">
    <name type="scientific">Leifsonia shinshuensis</name>
    <dbReference type="NCBI Taxonomy" id="150026"/>
    <lineage>
        <taxon>Bacteria</taxon>
        <taxon>Bacillati</taxon>
        <taxon>Actinomycetota</taxon>
        <taxon>Actinomycetes</taxon>
        <taxon>Micrococcales</taxon>
        <taxon>Microbacteriaceae</taxon>
        <taxon>Leifsonia</taxon>
    </lineage>
</organism>
<reference evidence="4" key="1">
    <citation type="submission" date="2019-09" db="EMBL/GenBank/DDBJ databases">
        <title>Antimicrobial potential of Antarctic Bacteria.</title>
        <authorList>
            <person name="Benaud N."/>
            <person name="Edwards R.J."/>
            <person name="Ferrari B.C."/>
        </authorList>
    </citation>
    <scope>NUCLEOTIDE SEQUENCE [LARGE SCALE GENOMIC DNA]</scope>
    <source>
        <strain evidence="4">INR9</strain>
    </source>
</reference>
<proteinExistence type="predicted"/>
<dbReference type="RefSeq" id="WP_185276482.1">
    <property type="nucleotide sequence ID" value="NZ_CP043641.1"/>
</dbReference>
<accession>A0A7G6YEZ2</accession>
<feature type="region of interest" description="Disordered" evidence="1">
    <location>
        <begin position="1"/>
        <end position="38"/>
    </location>
</feature>
<dbReference type="Proteomes" id="UP000515511">
    <property type="component" value="Chromosome"/>
</dbReference>
<dbReference type="AlphaFoldDB" id="A0A7G6YEZ2"/>
<evidence type="ECO:0000256" key="1">
    <source>
        <dbReference type="SAM" id="MobiDB-lite"/>
    </source>
</evidence>
<gene>
    <name evidence="3" type="ORF">F1C12_19370</name>
</gene>
<evidence type="ECO:0000256" key="2">
    <source>
        <dbReference type="SAM" id="Phobius"/>
    </source>
</evidence>
<protein>
    <recommendedName>
        <fullName evidence="5">PilN domain-containing protein</fullName>
    </recommendedName>
</protein>
<feature type="transmembrane region" description="Helical" evidence="2">
    <location>
        <begin position="71"/>
        <end position="93"/>
    </location>
</feature>
<evidence type="ECO:0008006" key="5">
    <source>
        <dbReference type="Google" id="ProtNLM"/>
    </source>
</evidence>